<proteinExistence type="predicted"/>
<gene>
    <name evidence="1" type="ORF">K3G42_018988</name>
</gene>
<comment type="caution">
    <text evidence="1">The sequence shown here is derived from an EMBL/GenBank/DDBJ whole genome shotgun (WGS) entry which is preliminary data.</text>
</comment>
<reference evidence="1" key="1">
    <citation type="submission" date="2021-08" db="EMBL/GenBank/DDBJ databases">
        <title>The first chromosome-level gecko genome reveals the dynamic sex chromosomes of Neotropical dwarf geckos (Sphaerodactylidae: Sphaerodactylus).</title>
        <authorList>
            <person name="Pinto B.J."/>
            <person name="Keating S.E."/>
            <person name="Gamble T."/>
        </authorList>
    </citation>
    <scope>NUCLEOTIDE SEQUENCE</scope>
    <source>
        <strain evidence="1">TG3544</strain>
    </source>
</reference>
<dbReference type="EMBL" id="CM037618">
    <property type="protein sequence ID" value="KAH7999788.1"/>
    <property type="molecule type" value="Genomic_DNA"/>
</dbReference>
<sequence length="100" mass="11824">MPSPYLHIQDKVNQEIISLFSTPAKKYYYAFSEFSQYLTCNFLTCPMTIGHTFLLQWMELTGKIVLIYATSGSMIFHLNGFEIIYQFDSWFHSTAIFRIW</sequence>
<name>A0ACB8F3P1_9SAUR</name>
<accession>A0ACB8F3P1</accession>
<dbReference type="Proteomes" id="UP000827872">
    <property type="component" value="Linkage Group LG05"/>
</dbReference>
<protein>
    <submittedName>
        <fullName evidence="1">Uncharacterized protein</fullName>
    </submittedName>
</protein>
<organism evidence="1 2">
    <name type="scientific">Sphaerodactylus townsendi</name>
    <dbReference type="NCBI Taxonomy" id="933632"/>
    <lineage>
        <taxon>Eukaryota</taxon>
        <taxon>Metazoa</taxon>
        <taxon>Chordata</taxon>
        <taxon>Craniata</taxon>
        <taxon>Vertebrata</taxon>
        <taxon>Euteleostomi</taxon>
        <taxon>Lepidosauria</taxon>
        <taxon>Squamata</taxon>
        <taxon>Bifurcata</taxon>
        <taxon>Gekkota</taxon>
        <taxon>Sphaerodactylidae</taxon>
        <taxon>Sphaerodactylus</taxon>
    </lineage>
</organism>
<evidence type="ECO:0000313" key="1">
    <source>
        <dbReference type="EMBL" id="KAH7999788.1"/>
    </source>
</evidence>
<evidence type="ECO:0000313" key="2">
    <source>
        <dbReference type="Proteomes" id="UP000827872"/>
    </source>
</evidence>
<keyword evidence="2" id="KW-1185">Reference proteome</keyword>